<feature type="transmembrane region" description="Helical" evidence="2">
    <location>
        <begin position="53"/>
        <end position="71"/>
    </location>
</feature>
<keyword evidence="2" id="KW-1133">Transmembrane helix</keyword>
<evidence type="ECO:0000313" key="3">
    <source>
        <dbReference type="EMBL" id="MBD2766940.1"/>
    </source>
</evidence>
<organism evidence="3 4">
    <name type="scientific">Hymenobacter montanus</name>
    <dbReference type="NCBI Taxonomy" id="2771359"/>
    <lineage>
        <taxon>Bacteria</taxon>
        <taxon>Pseudomonadati</taxon>
        <taxon>Bacteroidota</taxon>
        <taxon>Cytophagia</taxon>
        <taxon>Cytophagales</taxon>
        <taxon>Hymenobacteraceae</taxon>
        <taxon>Hymenobacter</taxon>
    </lineage>
</organism>
<feature type="compositionally biased region" description="Polar residues" evidence="1">
    <location>
        <begin position="145"/>
        <end position="167"/>
    </location>
</feature>
<reference evidence="3" key="1">
    <citation type="submission" date="2020-09" db="EMBL/GenBank/DDBJ databases">
        <authorList>
            <person name="Kim M.K."/>
        </authorList>
    </citation>
    <scope>NUCLEOTIDE SEQUENCE</scope>
    <source>
        <strain evidence="3">BT664</strain>
    </source>
</reference>
<dbReference type="RefSeq" id="WP_191003773.1">
    <property type="nucleotide sequence ID" value="NZ_JACXAD010000003.1"/>
</dbReference>
<gene>
    <name evidence="3" type="ORF">IC235_03420</name>
</gene>
<feature type="compositionally biased region" description="Low complexity" evidence="1">
    <location>
        <begin position="85"/>
        <end position="96"/>
    </location>
</feature>
<evidence type="ECO:0000256" key="2">
    <source>
        <dbReference type="SAM" id="Phobius"/>
    </source>
</evidence>
<keyword evidence="4" id="KW-1185">Reference proteome</keyword>
<feature type="compositionally biased region" description="Polar residues" evidence="1">
    <location>
        <begin position="231"/>
        <end position="240"/>
    </location>
</feature>
<feature type="compositionally biased region" description="Low complexity" evidence="1">
    <location>
        <begin position="111"/>
        <end position="140"/>
    </location>
</feature>
<dbReference type="EMBL" id="JACXAD010000003">
    <property type="protein sequence ID" value="MBD2766940.1"/>
    <property type="molecule type" value="Genomic_DNA"/>
</dbReference>
<dbReference type="Proteomes" id="UP000612233">
    <property type="component" value="Unassembled WGS sequence"/>
</dbReference>
<feature type="region of interest" description="Disordered" evidence="1">
    <location>
        <begin position="209"/>
        <end position="247"/>
    </location>
</feature>
<sequence length="569" mass="57457">MPKSTGSLEELFRHHLGDDATVPPPPLLWDQIDNSLLTSQNETYRRRLAVTRWVAAASLLLATLAGTGWWAHHAADKANELAAGSSGARTSATNAGPAGPARVSNPNTGVSPSSAPLAASRASATSGASSAGATGPAKTAENAMRTPSRSVISATQSSGASPASRTTGVGLAATGSRLGYKHGAEAAGHRASLRGTGSGVLASISSGGTLGTAAAPASRRATPAARPQAIGGQTSHATGLTGNGEPTFGATRVTAAAAGPAASGALPGVISGSPALVASTSAVSATAEPLSLLATKPASLALTGPAPLPNGLAPLALPAEATPAVASATRRWHFGASYTVGAFNPNINFSRVGIEPAYDYNPALGADSPALTEAAAAQYRQHLRPGLSQRLALVARCHLGGHWSLSTGAEVAQATAQSASTAAFVGEQLLDLGSLSTGPLRTTSFRYRTAGIPVEVRYGNPAKRGWSFYGRLGAIISALLDVRSEVADNPEATRTYSLFSAGTPYRRVLGSVRGGAGTQFRPGVGNWAFTLGPVAELGLVPLNAHPVQSYFAQSRPYSFGLEAGVEFGR</sequence>
<feature type="compositionally biased region" description="Low complexity" evidence="1">
    <location>
        <begin position="213"/>
        <end position="229"/>
    </location>
</feature>
<dbReference type="AlphaFoldDB" id="A0A927BA38"/>
<keyword evidence="2" id="KW-0812">Transmembrane</keyword>
<name>A0A927BA38_9BACT</name>
<evidence type="ECO:0000256" key="1">
    <source>
        <dbReference type="SAM" id="MobiDB-lite"/>
    </source>
</evidence>
<keyword evidence="2" id="KW-0472">Membrane</keyword>
<feature type="region of interest" description="Disordered" evidence="1">
    <location>
        <begin position="85"/>
        <end position="169"/>
    </location>
</feature>
<evidence type="ECO:0008006" key="5">
    <source>
        <dbReference type="Google" id="ProtNLM"/>
    </source>
</evidence>
<evidence type="ECO:0000313" key="4">
    <source>
        <dbReference type="Proteomes" id="UP000612233"/>
    </source>
</evidence>
<protein>
    <recommendedName>
        <fullName evidence="5">Outer membrane protein beta-barrel domain-containing protein</fullName>
    </recommendedName>
</protein>
<accession>A0A927BA38</accession>
<comment type="caution">
    <text evidence="3">The sequence shown here is derived from an EMBL/GenBank/DDBJ whole genome shotgun (WGS) entry which is preliminary data.</text>
</comment>
<proteinExistence type="predicted"/>